<dbReference type="PANTHER" id="PTHR43646:SF6">
    <property type="entry name" value="PRE-MYCOFACTOCIN GLYCOSYLTRANSFERASE"/>
    <property type="match status" value="1"/>
</dbReference>
<dbReference type="PATRIC" id="fig|710685.3.peg.3064"/>
<dbReference type="STRING" id="710685.MycrhN_3062"/>
<dbReference type="HOGENOM" id="CLU_028391_0_0_11"/>
<proteinExistence type="predicted"/>
<dbReference type="InterPro" id="IPR023981">
    <property type="entry name" value="MftF"/>
</dbReference>
<dbReference type="NCBIfam" id="TIGR03965">
    <property type="entry name" value="mycofact_glyco"/>
    <property type="match status" value="1"/>
</dbReference>
<evidence type="ECO:0000259" key="1">
    <source>
        <dbReference type="Pfam" id="PF00535"/>
    </source>
</evidence>
<dbReference type="eggNOG" id="COG1216">
    <property type="taxonomic scope" value="Bacteria"/>
</dbReference>
<evidence type="ECO:0000313" key="3">
    <source>
        <dbReference type="Proteomes" id="UP000005442"/>
    </source>
</evidence>
<dbReference type="SUPFAM" id="SSF53448">
    <property type="entry name" value="Nucleotide-diphospho-sugar transferases"/>
    <property type="match status" value="1"/>
</dbReference>
<evidence type="ECO:0000313" key="2">
    <source>
        <dbReference type="EMBL" id="AEV73600.1"/>
    </source>
</evidence>
<sequence length="472" mass="50915">MSMSGSRLPDGFAVQLDPRVRTLDDGAALLGGAPTRLLRLTPMAQSLLVGGWLTVHDAVTAQLARMLLDATVAHPRPTNGPSHRDVTVVIPVRNNLTGLCRVLSTMRGVPVVVVDDASMQSIDGADLGDLHDDVKVIRHRLSRGPAAARNAGLAACRTEYVAFLDSDVVPRPGWLDAVLRHFSDPDVALAAPRIEAFARTGNAVARYEAVRSSLDLGARESRVTPYGPVSYVPSAAMVGRRSVLVELGGFDEALNSGEDVDLCWRLVDRGACLRYDPSGLVAHDHRVSWRKWLARRAFYGTSAAPLSRRHPDKIAPVMLSRWTLAIWLLVATGLRSGWAMAMLIAIVGARRTAGALGGVGLRRRDAAVIATEGIVAAGMQLASAVCRHYWPASLIGAIVSKRCRRVLILAALADGVADWMSRARTAENTSEHIGLVPYVALRRLDDLAYGIGLWSGVVRERTFGPLKPRIRS</sequence>
<keyword evidence="3" id="KW-1185">Reference proteome</keyword>
<dbReference type="Gene3D" id="3.90.550.10">
    <property type="entry name" value="Spore Coat Polysaccharide Biosynthesis Protein SpsA, Chain A"/>
    <property type="match status" value="1"/>
</dbReference>
<dbReference type="Pfam" id="PF00535">
    <property type="entry name" value="Glycos_transf_2"/>
    <property type="match status" value="1"/>
</dbReference>
<dbReference type="AlphaFoldDB" id="G8RLG8"/>
<keyword evidence="2" id="KW-0808">Transferase</keyword>
<gene>
    <name evidence="2" type="ordered locus">MycrhN_3062</name>
</gene>
<dbReference type="EMBL" id="CP003169">
    <property type="protein sequence ID" value="AEV73600.1"/>
    <property type="molecule type" value="Genomic_DNA"/>
</dbReference>
<name>G8RLG8_MYCRN</name>
<dbReference type="InterPro" id="IPR001173">
    <property type="entry name" value="Glyco_trans_2-like"/>
</dbReference>
<dbReference type="Proteomes" id="UP000005442">
    <property type="component" value="Chromosome"/>
</dbReference>
<dbReference type="PANTHER" id="PTHR43646">
    <property type="entry name" value="GLYCOSYLTRANSFERASE"/>
    <property type="match status" value="1"/>
</dbReference>
<dbReference type="KEGG" id="mrh:MycrhN_3062"/>
<feature type="domain" description="Glycosyltransferase 2-like" evidence="1">
    <location>
        <begin position="87"/>
        <end position="244"/>
    </location>
</feature>
<organism evidence="2 3">
    <name type="scientific">Mycolicibacterium rhodesiae (strain NBB3)</name>
    <name type="common">Mycobacterium rhodesiae</name>
    <dbReference type="NCBI Taxonomy" id="710685"/>
    <lineage>
        <taxon>Bacteria</taxon>
        <taxon>Bacillati</taxon>
        <taxon>Actinomycetota</taxon>
        <taxon>Actinomycetes</taxon>
        <taxon>Mycobacteriales</taxon>
        <taxon>Mycobacteriaceae</taxon>
        <taxon>Mycolicibacterium</taxon>
    </lineage>
</organism>
<accession>G8RLG8</accession>
<protein>
    <submittedName>
        <fullName evidence="2">Mycofactocin system glycosyltransferase</fullName>
    </submittedName>
</protein>
<dbReference type="InterPro" id="IPR029044">
    <property type="entry name" value="Nucleotide-diphossugar_trans"/>
</dbReference>
<reference evidence="2 3" key="1">
    <citation type="submission" date="2011-12" db="EMBL/GenBank/DDBJ databases">
        <title>Complete sequence of Mycobacterium rhodesiae NBB3.</title>
        <authorList>
            <consortium name="US DOE Joint Genome Institute"/>
            <person name="Lucas S."/>
            <person name="Han J."/>
            <person name="Lapidus A."/>
            <person name="Cheng J.-F."/>
            <person name="Goodwin L."/>
            <person name="Pitluck S."/>
            <person name="Peters L."/>
            <person name="Mikhailova N."/>
            <person name="Gu W."/>
            <person name="Detter J.C."/>
            <person name="Han C."/>
            <person name="Tapia R."/>
            <person name="Land M."/>
            <person name="Hauser L."/>
            <person name="Kyrpides N."/>
            <person name="Ivanova N."/>
            <person name="Pagani I."/>
            <person name="Mattes T."/>
            <person name="Holmes A."/>
            <person name="Rutledge P."/>
            <person name="Paulsen I."/>
            <person name="Coleman N."/>
            <person name="Woyke T."/>
        </authorList>
    </citation>
    <scope>NUCLEOTIDE SEQUENCE [LARGE SCALE GENOMIC DNA]</scope>
    <source>
        <strain evidence="2 3">NBB3</strain>
    </source>
</reference>
<dbReference type="GO" id="GO:0016740">
    <property type="term" value="F:transferase activity"/>
    <property type="evidence" value="ECO:0007669"/>
    <property type="project" value="UniProtKB-KW"/>
</dbReference>